<sequence length="224" mass="26207">MCGRYTLDKDEQELEGYFDAVMEDFEQFGPNYNVAPSHTMPVVGQNREGERTIRPFRWGLLPFWAKEEKVSYSMFIAKAESIDSKKSYKQSFERHRCLVPASGFYEWTGPKGDRTPYYIYPTHEPLFSFAGIYNVWESPEGKKIPTYSIITTEPNQKMANLHDRMPVMLLKEEWDEWLDPDNHNTNALKDLLNPFPDDAINYYQIDKKVGNVRNNSKDLIDPVE</sequence>
<comment type="caution">
    <text evidence="9">The sequence shown here is derived from an EMBL/GenBank/DDBJ whole genome shotgun (WGS) entry which is preliminary data.</text>
</comment>
<dbReference type="EC" id="3.4.-.-" evidence="8"/>
<evidence type="ECO:0000256" key="2">
    <source>
        <dbReference type="ARBA" id="ARBA00022670"/>
    </source>
</evidence>
<gene>
    <name evidence="9" type="ORF">LQ318_05345</name>
</gene>
<evidence type="ECO:0000256" key="1">
    <source>
        <dbReference type="ARBA" id="ARBA00008136"/>
    </source>
</evidence>
<keyword evidence="4 8" id="KW-0378">Hydrolase</keyword>
<dbReference type="Pfam" id="PF02586">
    <property type="entry name" value="SRAP"/>
    <property type="match status" value="1"/>
</dbReference>
<keyword evidence="10" id="KW-1185">Reference proteome</keyword>
<keyword evidence="5" id="KW-0190">Covalent protein-DNA linkage</keyword>
<reference evidence="9 10" key="1">
    <citation type="submission" date="2021-11" db="EMBL/GenBank/DDBJ databases">
        <title>Aliifidinibius sp. nov., a new bacterium isolated from saline soil.</title>
        <authorList>
            <person name="Galisteo C."/>
            <person name="De La Haba R."/>
            <person name="Sanchez-Porro C."/>
            <person name="Ventosa A."/>
        </authorList>
    </citation>
    <scope>NUCLEOTIDE SEQUENCE [LARGE SCALE GENOMIC DNA]</scope>
    <source>
        <strain evidence="9 10">KACC 190600</strain>
    </source>
</reference>
<dbReference type="Gene3D" id="3.90.1680.10">
    <property type="entry name" value="SOS response associated peptidase-like"/>
    <property type="match status" value="1"/>
</dbReference>
<dbReference type="EMBL" id="JAJNDC010000001">
    <property type="protein sequence ID" value="MCW9712327.1"/>
    <property type="molecule type" value="Genomic_DNA"/>
</dbReference>
<keyword evidence="7" id="KW-0456">Lyase</keyword>
<dbReference type="Proteomes" id="UP001207337">
    <property type="component" value="Unassembled WGS sequence"/>
</dbReference>
<evidence type="ECO:0000313" key="10">
    <source>
        <dbReference type="Proteomes" id="UP001207337"/>
    </source>
</evidence>
<evidence type="ECO:0000256" key="4">
    <source>
        <dbReference type="ARBA" id="ARBA00022801"/>
    </source>
</evidence>
<protein>
    <recommendedName>
        <fullName evidence="8">Abasic site processing protein</fullName>
        <ecNumber evidence="8">3.4.-.-</ecNumber>
    </recommendedName>
</protein>
<keyword evidence="3" id="KW-0227">DNA damage</keyword>
<proteinExistence type="inferred from homology"/>
<comment type="similarity">
    <text evidence="1 8">Belongs to the SOS response-associated peptidase family.</text>
</comment>
<evidence type="ECO:0000256" key="5">
    <source>
        <dbReference type="ARBA" id="ARBA00023124"/>
    </source>
</evidence>
<evidence type="ECO:0000256" key="3">
    <source>
        <dbReference type="ARBA" id="ARBA00022763"/>
    </source>
</evidence>
<keyword evidence="6" id="KW-0238">DNA-binding</keyword>
<organism evidence="9 10">
    <name type="scientific">Fodinibius salicampi</name>
    <dbReference type="NCBI Taxonomy" id="1920655"/>
    <lineage>
        <taxon>Bacteria</taxon>
        <taxon>Pseudomonadati</taxon>
        <taxon>Balneolota</taxon>
        <taxon>Balneolia</taxon>
        <taxon>Balneolales</taxon>
        <taxon>Balneolaceae</taxon>
        <taxon>Fodinibius</taxon>
    </lineage>
</organism>
<dbReference type="RefSeq" id="WP_265788201.1">
    <property type="nucleotide sequence ID" value="NZ_BAABRS010000001.1"/>
</dbReference>
<keyword evidence="2 8" id="KW-0645">Protease</keyword>
<dbReference type="SUPFAM" id="SSF143081">
    <property type="entry name" value="BB1717-like"/>
    <property type="match status" value="1"/>
</dbReference>
<evidence type="ECO:0000256" key="6">
    <source>
        <dbReference type="ARBA" id="ARBA00023125"/>
    </source>
</evidence>
<dbReference type="InterPro" id="IPR036590">
    <property type="entry name" value="SRAP-like"/>
</dbReference>
<accession>A0ABT3PWV8</accession>
<dbReference type="PANTHER" id="PTHR13604:SF0">
    <property type="entry name" value="ABASIC SITE PROCESSING PROTEIN HMCES"/>
    <property type="match status" value="1"/>
</dbReference>
<name>A0ABT3PWV8_9BACT</name>
<dbReference type="InterPro" id="IPR003738">
    <property type="entry name" value="SRAP"/>
</dbReference>
<evidence type="ECO:0000256" key="7">
    <source>
        <dbReference type="ARBA" id="ARBA00023239"/>
    </source>
</evidence>
<evidence type="ECO:0000256" key="8">
    <source>
        <dbReference type="RuleBase" id="RU364100"/>
    </source>
</evidence>
<dbReference type="PANTHER" id="PTHR13604">
    <property type="entry name" value="DC12-RELATED"/>
    <property type="match status" value="1"/>
</dbReference>
<evidence type="ECO:0000313" key="9">
    <source>
        <dbReference type="EMBL" id="MCW9712327.1"/>
    </source>
</evidence>